<comment type="caution">
    <text evidence="1">The sequence shown here is derived from an EMBL/GenBank/DDBJ whole genome shotgun (WGS) entry which is preliminary data.</text>
</comment>
<gene>
    <name evidence="1" type="ORF">CYR55_22710</name>
</gene>
<dbReference type="AlphaFoldDB" id="A0A2N5DT74"/>
<protein>
    <submittedName>
        <fullName evidence="1">Uncharacterized protein</fullName>
    </submittedName>
</protein>
<proteinExistence type="predicted"/>
<reference evidence="1 2" key="1">
    <citation type="submission" date="2017-12" db="EMBL/GenBank/DDBJ databases">
        <title>Characterization of six clinical isolates of Enterochimera gen. nov., a novel genus of the Yersiniaciae family and the three species Enterochimera arupensis sp. nov., Enterochimera coloradensis sp. nov, and Enterochimera californica sp. nov.</title>
        <authorList>
            <person name="Rossi A."/>
            <person name="Fisher M."/>
        </authorList>
    </citation>
    <scope>NUCLEOTIDE SEQUENCE [LARGE SCALE GENOMIC DNA]</scope>
    <source>
        <strain evidence="2">2015-Iso6</strain>
    </source>
</reference>
<dbReference type="Proteomes" id="UP000234240">
    <property type="component" value="Unassembled WGS sequence"/>
</dbReference>
<evidence type="ECO:0000313" key="2">
    <source>
        <dbReference type="Proteomes" id="UP000234240"/>
    </source>
</evidence>
<sequence>NNRVFAASIPITVIAPLYTAWLGAPATGKIEVFNDGVAYSTIAPAMPPHAAPQPFNEVV</sequence>
<dbReference type="RefSeq" id="WP_165699651.1">
    <property type="nucleotide sequence ID" value="NZ_PJZF01000057.1"/>
</dbReference>
<evidence type="ECO:0000313" key="1">
    <source>
        <dbReference type="EMBL" id="PLR29573.1"/>
    </source>
</evidence>
<dbReference type="EMBL" id="PJZF01000057">
    <property type="protein sequence ID" value="PLR29573.1"/>
    <property type="molecule type" value="Genomic_DNA"/>
</dbReference>
<accession>A0A2N5DT74</accession>
<name>A0A2N5DT74_9GAMM</name>
<organism evidence="1 2">
    <name type="scientific">Chimaeribacter californicus</name>
    <dbReference type="NCBI Taxonomy" id="2060067"/>
    <lineage>
        <taxon>Bacteria</taxon>
        <taxon>Pseudomonadati</taxon>
        <taxon>Pseudomonadota</taxon>
        <taxon>Gammaproteobacteria</taxon>
        <taxon>Enterobacterales</taxon>
        <taxon>Yersiniaceae</taxon>
        <taxon>Chimaeribacter</taxon>
    </lineage>
</organism>
<feature type="non-terminal residue" evidence="1">
    <location>
        <position position="1"/>
    </location>
</feature>
<keyword evidence="2" id="KW-1185">Reference proteome</keyword>